<evidence type="ECO:0008006" key="4">
    <source>
        <dbReference type="Google" id="ProtNLM"/>
    </source>
</evidence>
<dbReference type="RefSeq" id="WP_302042632.1">
    <property type="nucleotide sequence ID" value="NZ_JAUKPO010000102.1"/>
</dbReference>
<keyword evidence="3" id="KW-1185">Reference proteome</keyword>
<evidence type="ECO:0000256" key="1">
    <source>
        <dbReference type="SAM" id="MobiDB-lite"/>
    </source>
</evidence>
<accession>A0ABT8RI94</accession>
<evidence type="ECO:0000313" key="2">
    <source>
        <dbReference type="EMBL" id="MDO1451837.1"/>
    </source>
</evidence>
<organism evidence="2 3">
    <name type="scientific">Rhodocytophaga aerolata</name>
    <dbReference type="NCBI Taxonomy" id="455078"/>
    <lineage>
        <taxon>Bacteria</taxon>
        <taxon>Pseudomonadati</taxon>
        <taxon>Bacteroidota</taxon>
        <taxon>Cytophagia</taxon>
        <taxon>Cytophagales</taxon>
        <taxon>Rhodocytophagaceae</taxon>
        <taxon>Rhodocytophaga</taxon>
    </lineage>
</organism>
<feature type="compositionally biased region" description="Basic and acidic residues" evidence="1">
    <location>
        <begin position="19"/>
        <end position="44"/>
    </location>
</feature>
<comment type="caution">
    <text evidence="2">The sequence shown here is derived from an EMBL/GenBank/DDBJ whole genome shotgun (WGS) entry which is preliminary data.</text>
</comment>
<feature type="region of interest" description="Disordered" evidence="1">
    <location>
        <begin position="17"/>
        <end position="44"/>
    </location>
</feature>
<evidence type="ECO:0000313" key="3">
    <source>
        <dbReference type="Proteomes" id="UP001168528"/>
    </source>
</evidence>
<proteinExistence type="predicted"/>
<gene>
    <name evidence="2" type="ORF">Q0590_36545</name>
</gene>
<dbReference type="EMBL" id="JAUKPO010000102">
    <property type="protein sequence ID" value="MDO1451837.1"/>
    <property type="molecule type" value="Genomic_DNA"/>
</dbReference>
<sequence length="93" mass="11227">MTKKNLKSMLSLSDDELYSTEKKESNEIQESKPSKENKLHHNAKPEREKVSFFINSKFVDLIDTGRLEEKFRSKSDFVDYIFEQYFKDKKYYK</sequence>
<name>A0ABT8RI94_9BACT</name>
<protein>
    <recommendedName>
        <fullName evidence="4">CopG family transcriptional regulator</fullName>
    </recommendedName>
</protein>
<reference evidence="2" key="1">
    <citation type="submission" date="2023-07" db="EMBL/GenBank/DDBJ databases">
        <title>The genome sequence of Rhodocytophaga aerolata KACC 12507.</title>
        <authorList>
            <person name="Zhang X."/>
        </authorList>
    </citation>
    <scope>NUCLEOTIDE SEQUENCE</scope>
    <source>
        <strain evidence="2">KACC 12507</strain>
    </source>
</reference>
<dbReference type="Proteomes" id="UP001168528">
    <property type="component" value="Unassembled WGS sequence"/>
</dbReference>